<gene>
    <name evidence="2" type="ORF">KS4_05340</name>
</gene>
<accession>A0A517YQK3</accession>
<organism evidence="2 3">
    <name type="scientific">Poriferisphaera corsica</name>
    <dbReference type="NCBI Taxonomy" id="2528020"/>
    <lineage>
        <taxon>Bacteria</taxon>
        <taxon>Pseudomonadati</taxon>
        <taxon>Planctomycetota</taxon>
        <taxon>Phycisphaerae</taxon>
        <taxon>Phycisphaerales</taxon>
        <taxon>Phycisphaeraceae</taxon>
        <taxon>Poriferisphaera</taxon>
    </lineage>
</organism>
<evidence type="ECO:0000313" key="2">
    <source>
        <dbReference type="EMBL" id="QDU32502.1"/>
    </source>
</evidence>
<proteinExistence type="predicted"/>
<dbReference type="EMBL" id="CP036425">
    <property type="protein sequence ID" value="QDU32502.1"/>
    <property type="molecule type" value="Genomic_DNA"/>
</dbReference>
<keyword evidence="1" id="KW-0472">Membrane</keyword>
<sequence>MKGEKRRKCAYKYAIFDGKIYLKIELNGIVALIFVLILRGSG</sequence>
<keyword evidence="3" id="KW-1185">Reference proteome</keyword>
<evidence type="ECO:0000313" key="3">
    <source>
        <dbReference type="Proteomes" id="UP000317369"/>
    </source>
</evidence>
<name>A0A517YQK3_9BACT</name>
<feature type="transmembrane region" description="Helical" evidence="1">
    <location>
        <begin position="20"/>
        <end position="38"/>
    </location>
</feature>
<protein>
    <submittedName>
        <fullName evidence="2">Uncharacterized protein</fullName>
    </submittedName>
</protein>
<keyword evidence="1" id="KW-1133">Transmembrane helix</keyword>
<dbReference type="Proteomes" id="UP000317369">
    <property type="component" value="Chromosome"/>
</dbReference>
<dbReference type="AlphaFoldDB" id="A0A517YQK3"/>
<keyword evidence="1" id="KW-0812">Transmembrane</keyword>
<reference evidence="2 3" key="1">
    <citation type="submission" date="2019-02" db="EMBL/GenBank/DDBJ databases">
        <title>Deep-cultivation of Planctomycetes and their phenomic and genomic characterization uncovers novel biology.</title>
        <authorList>
            <person name="Wiegand S."/>
            <person name="Jogler M."/>
            <person name="Boedeker C."/>
            <person name="Pinto D."/>
            <person name="Vollmers J."/>
            <person name="Rivas-Marin E."/>
            <person name="Kohn T."/>
            <person name="Peeters S.H."/>
            <person name="Heuer A."/>
            <person name="Rast P."/>
            <person name="Oberbeckmann S."/>
            <person name="Bunk B."/>
            <person name="Jeske O."/>
            <person name="Meyerdierks A."/>
            <person name="Storesund J.E."/>
            <person name="Kallscheuer N."/>
            <person name="Luecker S."/>
            <person name="Lage O.M."/>
            <person name="Pohl T."/>
            <person name="Merkel B.J."/>
            <person name="Hornburger P."/>
            <person name="Mueller R.-W."/>
            <person name="Bruemmer F."/>
            <person name="Labrenz M."/>
            <person name="Spormann A.M."/>
            <person name="Op den Camp H."/>
            <person name="Overmann J."/>
            <person name="Amann R."/>
            <person name="Jetten M.S.M."/>
            <person name="Mascher T."/>
            <person name="Medema M.H."/>
            <person name="Devos D.P."/>
            <person name="Kaster A.-K."/>
            <person name="Ovreas L."/>
            <person name="Rohde M."/>
            <person name="Galperin M.Y."/>
            <person name="Jogler C."/>
        </authorList>
    </citation>
    <scope>NUCLEOTIDE SEQUENCE [LARGE SCALE GENOMIC DNA]</scope>
    <source>
        <strain evidence="2 3">KS4</strain>
    </source>
</reference>
<dbReference type="KEGG" id="pcor:KS4_05340"/>
<evidence type="ECO:0000256" key="1">
    <source>
        <dbReference type="SAM" id="Phobius"/>
    </source>
</evidence>